<proteinExistence type="predicted"/>
<name>A0A6J4PIK7_9BACT</name>
<organism evidence="1">
    <name type="scientific">uncultured Phycisphaerae bacterium</name>
    <dbReference type="NCBI Taxonomy" id="904963"/>
    <lineage>
        <taxon>Bacteria</taxon>
        <taxon>Pseudomonadati</taxon>
        <taxon>Planctomycetota</taxon>
        <taxon>Phycisphaerae</taxon>
        <taxon>environmental samples</taxon>
    </lineage>
</organism>
<accession>A0A6J4PIK7</accession>
<sequence length="40" mass="4420">MADLDTRIEQFRKMASDDPGNELGHFSLGRALLDAGRDAE</sequence>
<protein>
    <recommendedName>
        <fullName evidence="2">Tetratricopeptide repeat protein</fullName>
    </recommendedName>
</protein>
<evidence type="ECO:0008006" key="2">
    <source>
        <dbReference type="Google" id="ProtNLM"/>
    </source>
</evidence>
<reference evidence="1" key="1">
    <citation type="submission" date="2020-02" db="EMBL/GenBank/DDBJ databases">
        <authorList>
            <person name="Meier V. D."/>
        </authorList>
    </citation>
    <scope>NUCLEOTIDE SEQUENCE</scope>
    <source>
        <strain evidence="1">AVDCRST_MAG64</strain>
    </source>
</reference>
<feature type="non-terminal residue" evidence="1">
    <location>
        <position position="40"/>
    </location>
</feature>
<dbReference type="AlphaFoldDB" id="A0A6J4PIK7"/>
<gene>
    <name evidence="1" type="ORF">AVDCRST_MAG64-2478</name>
</gene>
<evidence type="ECO:0000313" key="1">
    <source>
        <dbReference type="EMBL" id="CAA9413769.1"/>
    </source>
</evidence>
<dbReference type="EMBL" id="CADCUQ010000549">
    <property type="protein sequence ID" value="CAA9413769.1"/>
    <property type="molecule type" value="Genomic_DNA"/>
</dbReference>